<evidence type="ECO:0000313" key="2">
    <source>
        <dbReference type="Proteomes" id="UP000274131"/>
    </source>
</evidence>
<evidence type="ECO:0000313" key="1">
    <source>
        <dbReference type="EMBL" id="VDD97692.1"/>
    </source>
</evidence>
<name>A0A0N4VQJ6_ENTVE</name>
<reference evidence="1 2" key="2">
    <citation type="submission" date="2018-10" db="EMBL/GenBank/DDBJ databases">
        <authorList>
            <consortium name="Pathogen Informatics"/>
        </authorList>
    </citation>
    <scope>NUCLEOTIDE SEQUENCE [LARGE SCALE GENOMIC DNA]</scope>
</reference>
<sequence>MEVTSLQRKRFKRYSCRMLKCQKCCVTGDAESENYVTGGGSSKNFPVNNLVYALSGYNHRPFPYPLITSANLPSAAYYRPKAYVYPLTVTNQESTKNPVNSVSFAYELSQQPANSLVSPCCSLVSRYRKCCACCTTPSCSETCSSQATACSLAELCITLENAHLRAAQFRYHIQPAEIELKEEQAKRYPVSTVEQNNGLPDILYERVNPVVVNSGSFDNIDVIGPSADAVPKPVYLSYGTFSRQLPVTRPLKQKNSSNDLPKLLSDYFLPSSAQFDGSNVDGGVFRDNHDTERILKLVKILKEVQEISSDYPKAATVETAHLEDKNEQ</sequence>
<keyword evidence="2" id="KW-1185">Reference proteome</keyword>
<dbReference type="Proteomes" id="UP000274131">
    <property type="component" value="Unassembled WGS sequence"/>
</dbReference>
<protein>
    <submittedName>
        <fullName evidence="3">DM domain-containing protein</fullName>
    </submittedName>
</protein>
<accession>A0A0N4VQJ6</accession>
<organism evidence="3">
    <name type="scientific">Enterobius vermicularis</name>
    <name type="common">Human pinworm</name>
    <dbReference type="NCBI Taxonomy" id="51028"/>
    <lineage>
        <taxon>Eukaryota</taxon>
        <taxon>Metazoa</taxon>
        <taxon>Ecdysozoa</taxon>
        <taxon>Nematoda</taxon>
        <taxon>Chromadorea</taxon>
        <taxon>Rhabditida</taxon>
        <taxon>Spirurina</taxon>
        <taxon>Oxyuridomorpha</taxon>
        <taxon>Oxyuroidea</taxon>
        <taxon>Oxyuridae</taxon>
        <taxon>Enterobius</taxon>
    </lineage>
</organism>
<proteinExistence type="predicted"/>
<gene>
    <name evidence="1" type="ORF">EVEC_LOCUS12443</name>
</gene>
<dbReference type="AlphaFoldDB" id="A0A0N4VQJ6"/>
<reference evidence="3" key="1">
    <citation type="submission" date="2017-02" db="UniProtKB">
        <authorList>
            <consortium name="WormBaseParasite"/>
        </authorList>
    </citation>
    <scope>IDENTIFICATION</scope>
</reference>
<evidence type="ECO:0000313" key="3">
    <source>
        <dbReference type="WBParaSite" id="EVEC_0001329701-mRNA-1"/>
    </source>
</evidence>
<dbReference type="WBParaSite" id="EVEC_0001329701-mRNA-1">
    <property type="protein sequence ID" value="EVEC_0001329701-mRNA-1"/>
    <property type="gene ID" value="EVEC_0001329701"/>
</dbReference>
<dbReference type="EMBL" id="UXUI01014670">
    <property type="protein sequence ID" value="VDD97692.1"/>
    <property type="molecule type" value="Genomic_DNA"/>
</dbReference>